<reference evidence="7 8" key="1">
    <citation type="submission" date="2018-07" db="EMBL/GenBank/DDBJ databases">
        <title>Freshwater and sediment microbial communities from various areas in North America, analyzing microbe dynamics in response to fracking.</title>
        <authorList>
            <person name="Lamendella R."/>
        </authorList>
    </citation>
    <scope>NUCLEOTIDE SEQUENCE [LARGE SCALE GENOMIC DNA]</scope>
    <source>
        <strain evidence="7 8">105B</strain>
    </source>
</reference>
<feature type="domain" description="Yip1" evidence="6">
    <location>
        <begin position="21"/>
        <end position="183"/>
    </location>
</feature>
<evidence type="ECO:0000313" key="8">
    <source>
        <dbReference type="Proteomes" id="UP000253647"/>
    </source>
</evidence>
<gene>
    <name evidence="7" type="ORF">DET61_10746</name>
</gene>
<name>A0A368XP68_MARNT</name>
<feature type="transmembrane region" description="Helical" evidence="5">
    <location>
        <begin position="167"/>
        <end position="192"/>
    </location>
</feature>
<feature type="transmembrane region" description="Helical" evidence="5">
    <location>
        <begin position="135"/>
        <end position="155"/>
    </location>
</feature>
<dbReference type="AlphaFoldDB" id="A0A368XP68"/>
<comment type="caution">
    <text evidence="7">The sequence shown here is derived from an EMBL/GenBank/DDBJ whole genome shotgun (WGS) entry which is preliminary data.</text>
</comment>
<dbReference type="Proteomes" id="UP000253647">
    <property type="component" value="Unassembled WGS sequence"/>
</dbReference>
<evidence type="ECO:0000256" key="1">
    <source>
        <dbReference type="ARBA" id="ARBA00004141"/>
    </source>
</evidence>
<keyword evidence="3 5" id="KW-1133">Transmembrane helix</keyword>
<evidence type="ECO:0000256" key="3">
    <source>
        <dbReference type="ARBA" id="ARBA00022989"/>
    </source>
</evidence>
<organism evidence="7 8">
    <name type="scientific">Marinobacter nauticus</name>
    <name type="common">Marinobacter hydrocarbonoclasticus</name>
    <name type="synonym">Marinobacter aquaeolei</name>
    <dbReference type="NCBI Taxonomy" id="2743"/>
    <lineage>
        <taxon>Bacteria</taxon>
        <taxon>Pseudomonadati</taxon>
        <taxon>Pseudomonadota</taxon>
        <taxon>Gammaproteobacteria</taxon>
        <taxon>Pseudomonadales</taxon>
        <taxon>Marinobacteraceae</taxon>
        <taxon>Marinobacter</taxon>
    </lineage>
</organism>
<comment type="subcellular location">
    <subcellularLocation>
        <location evidence="1">Membrane</location>
        <topology evidence="1">Multi-pass membrane protein</topology>
    </subcellularLocation>
</comment>
<keyword evidence="4 5" id="KW-0472">Membrane</keyword>
<proteinExistence type="predicted"/>
<sequence>MIQVDTMTMTQLLSLPFSANGVWRELKGMNLSIPFLAWVIVVPMSFLPPVLLYYAGTHYGDSFINGFADKEWRFITTILFLAELLTFFVMGWLIKAVLDGHQLQIEYPDAYLLAAIAPLPLWLSSLALLVPALAVSVIAVFAGMFLSCALIYQGVRSLCQRTENDVVAMSATYTVMAASLLAWGILMAMVWAF</sequence>
<feature type="transmembrane region" description="Helical" evidence="5">
    <location>
        <begin position="110"/>
        <end position="129"/>
    </location>
</feature>
<dbReference type="InterPro" id="IPR006977">
    <property type="entry name" value="Yip1_dom"/>
</dbReference>
<evidence type="ECO:0000256" key="4">
    <source>
        <dbReference type="ARBA" id="ARBA00023136"/>
    </source>
</evidence>
<protein>
    <submittedName>
        <fullName evidence="7">Uncharacterized protein DUF1282</fullName>
    </submittedName>
</protein>
<dbReference type="GO" id="GO:0016020">
    <property type="term" value="C:membrane"/>
    <property type="evidence" value="ECO:0007669"/>
    <property type="project" value="UniProtKB-SubCell"/>
</dbReference>
<dbReference type="Pfam" id="PF04893">
    <property type="entry name" value="Yip1"/>
    <property type="match status" value="1"/>
</dbReference>
<evidence type="ECO:0000256" key="2">
    <source>
        <dbReference type="ARBA" id="ARBA00022692"/>
    </source>
</evidence>
<evidence type="ECO:0000256" key="5">
    <source>
        <dbReference type="SAM" id="Phobius"/>
    </source>
</evidence>
<feature type="transmembrane region" description="Helical" evidence="5">
    <location>
        <begin position="74"/>
        <end position="98"/>
    </location>
</feature>
<dbReference type="EMBL" id="QPJI01000007">
    <property type="protein sequence ID" value="RCW68307.1"/>
    <property type="molecule type" value="Genomic_DNA"/>
</dbReference>
<evidence type="ECO:0000259" key="6">
    <source>
        <dbReference type="Pfam" id="PF04893"/>
    </source>
</evidence>
<evidence type="ECO:0000313" key="7">
    <source>
        <dbReference type="EMBL" id="RCW68307.1"/>
    </source>
</evidence>
<accession>A0A368XP68</accession>
<keyword evidence="2 5" id="KW-0812">Transmembrane</keyword>
<feature type="transmembrane region" description="Helical" evidence="5">
    <location>
        <begin position="33"/>
        <end position="54"/>
    </location>
</feature>